<keyword evidence="2" id="KW-1185">Reference proteome</keyword>
<sequence>MASHDDIMLEVNATDKSGDEKTVHQDLNAELSAATDIQVCRSHSIEEQSCALSGNEGTVDCTHTAHLADQGNMTIFKAGGASPHLNSDTNGITHKHIEFKTTSTDMFIKKMMNDNDENEIEDGPYLYIVREDIKEDNLKPIPVVIGHAHSTWLHTSLQDSNWPGTGKRTAPFSLGNSWPLPAEEIQILTEVYAYDHAIKAIKKRNKSIGNNMTM</sequence>
<dbReference type="HOGENOM" id="CLU_1288866_0_0_1"/>
<evidence type="ECO:0000313" key="2">
    <source>
        <dbReference type="Proteomes" id="UP000030653"/>
    </source>
</evidence>
<protein>
    <submittedName>
        <fullName evidence="1">Uncharacterized protein</fullName>
    </submittedName>
</protein>
<reference evidence="1 2" key="1">
    <citation type="journal article" date="2012" name="Science">
        <title>The Paleozoic origin of enzymatic lignin decomposition reconstructed from 31 fungal genomes.</title>
        <authorList>
            <person name="Floudas D."/>
            <person name="Binder M."/>
            <person name="Riley R."/>
            <person name="Barry K."/>
            <person name="Blanchette R.A."/>
            <person name="Henrissat B."/>
            <person name="Martinez A.T."/>
            <person name="Otillar R."/>
            <person name="Spatafora J.W."/>
            <person name="Yadav J.S."/>
            <person name="Aerts A."/>
            <person name="Benoit I."/>
            <person name="Boyd A."/>
            <person name="Carlson A."/>
            <person name="Copeland A."/>
            <person name="Coutinho P.M."/>
            <person name="de Vries R.P."/>
            <person name="Ferreira P."/>
            <person name="Findley K."/>
            <person name="Foster B."/>
            <person name="Gaskell J."/>
            <person name="Glotzer D."/>
            <person name="Gorecki P."/>
            <person name="Heitman J."/>
            <person name="Hesse C."/>
            <person name="Hori C."/>
            <person name="Igarashi K."/>
            <person name="Jurgens J.A."/>
            <person name="Kallen N."/>
            <person name="Kersten P."/>
            <person name="Kohler A."/>
            <person name="Kuees U."/>
            <person name="Kumar T.K.A."/>
            <person name="Kuo A."/>
            <person name="LaButti K."/>
            <person name="Larrondo L.F."/>
            <person name="Lindquist E."/>
            <person name="Ling A."/>
            <person name="Lombard V."/>
            <person name="Lucas S."/>
            <person name="Lundell T."/>
            <person name="Martin R."/>
            <person name="McLaughlin D.J."/>
            <person name="Morgenstern I."/>
            <person name="Morin E."/>
            <person name="Murat C."/>
            <person name="Nagy L.G."/>
            <person name="Nolan M."/>
            <person name="Ohm R.A."/>
            <person name="Patyshakuliyeva A."/>
            <person name="Rokas A."/>
            <person name="Ruiz-Duenas F.J."/>
            <person name="Sabat G."/>
            <person name="Salamov A."/>
            <person name="Samejima M."/>
            <person name="Schmutz J."/>
            <person name="Slot J.C."/>
            <person name="St John F."/>
            <person name="Stenlid J."/>
            <person name="Sun H."/>
            <person name="Sun S."/>
            <person name="Syed K."/>
            <person name="Tsang A."/>
            <person name="Wiebenga A."/>
            <person name="Young D."/>
            <person name="Pisabarro A."/>
            <person name="Eastwood D.C."/>
            <person name="Martin F."/>
            <person name="Cullen D."/>
            <person name="Grigoriev I.V."/>
            <person name="Hibbett D.S."/>
        </authorList>
    </citation>
    <scope>NUCLEOTIDE SEQUENCE [LARGE SCALE GENOMIC DNA]</scope>
    <source>
        <strain evidence="1 2">DJM-731 SS1</strain>
    </source>
</reference>
<organism evidence="1 2">
    <name type="scientific">Dacryopinax primogenitus (strain DJM 731)</name>
    <name type="common">Brown rot fungus</name>
    <dbReference type="NCBI Taxonomy" id="1858805"/>
    <lineage>
        <taxon>Eukaryota</taxon>
        <taxon>Fungi</taxon>
        <taxon>Dikarya</taxon>
        <taxon>Basidiomycota</taxon>
        <taxon>Agaricomycotina</taxon>
        <taxon>Dacrymycetes</taxon>
        <taxon>Dacrymycetales</taxon>
        <taxon>Dacrymycetaceae</taxon>
        <taxon>Dacryopinax</taxon>
    </lineage>
</organism>
<gene>
    <name evidence="1" type="ORF">DACRYDRAFT_18787</name>
</gene>
<dbReference type="Proteomes" id="UP000030653">
    <property type="component" value="Unassembled WGS sequence"/>
</dbReference>
<dbReference type="RefSeq" id="XP_040624313.1">
    <property type="nucleotide sequence ID" value="XM_040771389.1"/>
</dbReference>
<proteinExistence type="predicted"/>
<name>M5FNG7_DACPD</name>
<evidence type="ECO:0000313" key="1">
    <source>
        <dbReference type="EMBL" id="EJT97415.1"/>
    </source>
</evidence>
<accession>M5FNG7</accession>
<dbReference type="EMBL" id="JH795877">
    <property type="protein sequence ID" value="EJT97415.1"/>
    <property type="molecule type" value="Genomic_DNA"/>
</dbReference>
<dbReference type="GeneID" id="63686451"/>
<dbReference type="AlphaFoldDB" id="M5FNG7"/>